<evidence type="ECO:0000256" key="1">
    <source>
        <dbReference type="ARBA" id="ARBA00019435"/>
    </source>
</evidence>
<dbReference type="AlphaFoldDB" id="A0A9X2IMP5"/>
<feature type="domain" description="HTH lacI-type" evidence="6">
    <location>
        <begin position="2"/>
        <end position="56"/>
    </location>
</feature>
<dbReference type="GO" id="GO:0003700">
    <property type="term" value="F:DNA-binding transcription factor activity"/>
    <property type="evidence" value="ECO:0007669"/>
    <property type="project" value="TreeGrafter"/>
</dbReference>
<dbReference type="RefSeq" id="WP_251221821.1">
    <property type="nucleotide sequence ID" value="NZ_JAMBOL010000002.1"/>
</dbReference>
<dbReference type="SUPFAM" id="SSF53822">
    <property type="entry name" value="Periplasmic binding protein-like I"/>
    <property type="match status" value="1"/>
</dbReference>
<dbReference type="PANTHER" id="PTHR30146:SF148">
    <property type="entry name" value="HTH-TYPE TRANSCRIPTIONAL REPRESSOR PURR-RELATED"/>
    <property type="match status" value="1"/>
</dbReference>
<keyword evidence="3" id="KW-0805">Transcription regulation</keyword>
<dbReference type="FunFam" id="1.10.260.40:FF:000002">
    <property type="entry name" value="HTH-type transcriptional repressor PurR"/>
    <property type="match status" value="1"/>
</dbReference>
<keyword evidence="4" id="KW-0238">DNA-binding</keyword>
<dbReference type="SUPFAM" id="SSF47413">
    <property type="entry name" value="lambda repressor-like DNA-binding domains"/>
    <property type="match status" value="1"/>
</dbReference>
<dbReference type="CDD" id="cd01392">
    <property type="entry name" value="HTH_LacI"/>
    <property type="match status" value="1"/>
</dbReference>
<dbReference type="Gene3D" id="1.10.260.40">
    <property type="entry name" value="lambda repressor-like DNA-binding domains"/>
    <property type="match status" value="1"/>
</dbReference>
<dbReference type="InterPro" id="IPR010982">
    <property type="entry name" value="Lambda_DNA-bd_dom_sf"/>
</dbReference>
<keyword evidence="8" id="KW-1185">Reference proteome</keyword>
<dbReference type="PRINTS" id="PR00036">
    <property type="entry name" value="HTHLACI"/>
</dbReference>
<dbReference type="SMART" id="SM00354">
    <property type="entry name" value="HTH_LACI"/>
    <property type="match status" value="1"/>
</dbReference>
<evidence type="ECO:0000256" key="3">
    <source>
        <dbReference type="ARBA" id="ARBA00023015"/>
    </source>
</evidence>
<organism evidence="7 8">
    <name type="scientific">Halalkalibacter oceani</name>
    <dbReference type="NCBI Taxonomy" id="1653776"/>
    <lineage>
        <taxon>Bacteria</taxon>
        <taxon>Bacillati</taxon>
        <taxon>Bacillota</taxon>
        <taxon>Bacilli</taxon>
        <taxon>Bacillales</taxon>
        <taxon>Bacillaceae</taxon>
        <taxon>Halalkalibacter</taxon>
    </lineage>
</organism>
<dbReference type="EMBL" id="JAMBOL010000002">
    <property type="protein sequence ID" value="MCM3712971.1"/>
    <property type="molecule type" value="Genomic_DNA"/>
</dbReference>
<dbReference type="Pfam" id="PF00356">
    <property type="entry name" value="LacI"/>
    <property type="match status" value="1"/>
</dbReference>
<dbReference type="PROSITE" id="PS00356">
    <property type="entry name" value="HTH_LACI_1"/>
    <property type="match status" value="1"/>
</dbReference>
<dbReference type="InterPro" id="IPR028082">
    <property type="entry name" value="Peripla_BP_I"/>
</dbReference>
<gene>
    <name evidence="7" type="ORF">M3202_02675</name>
</gene>
<comment type="caution">
    <text evidence="7">The sequence shown here is derived from an EMBL/GenBank/DDBJ whole genome shotgun (WGS) entry which is preliminary data.</text>
</comment>
<accession>A0A9X2IMP5</accession>
<evidence type="ECO:0000256" key="2">
    <source>
        <dbReference type="ARBA" id="ARBA00022491"/>
    </source>
</evidence>
<evidence type="ECO:0000259" key="6">
    <source>
        <dbReference type="PROSITE" id="PS50932"/>
    </source>
</evidence>
<dbReference type="GO" id="GO:0000976">
    <property type="term" value="F:transcription cis-regulatory region binding"/>
    <property type="evidence" value="ECO:0007669"/>
    <property type="project" value="TreeGrafter"/>
</dbReference>
<evidence type="ECO:0000256" key="5">
    <source>
        <dbReference type="ARBA" id="ARBA00023163"/>
    </source>
</evidence>
<reference evidence="7" key="1">
    <citation type="submission" date="2022-05" db="EMBL/GenBank/DDBJ databases">
        <title>Comparative Genomics of Spacecraft Associated Microbes.</title>
        <authorList>
            <person name="Tran M.T."/>
            <person name="Wright A."/>
            <person name="Seuylemezian A."/>
            <person name="Eisen J."/>
            <person name="Coil D."/>
        </authorList>
    </citation>
    <scope>NUCLEOTIDE SEQUENCE</scope>
    <source>
        <strain evidence="7">214.1.1</strain>
    </source>
</reference>
<dbReference type="Pfam" id="PF00532">
    <property type="entry name" value="Peripla_BP_1"/>
    <property type="match status" value="1"/>
</dbReference>
<evidence type="ECO:0000313" key="7">
    <source>
        <dbReference type="EMBL" id="MCM3712971.1"/>
    </source>
</evidence>
<dbReference type="PANTHER" id="PTHR30146">
    <property type="entry name" value="LACI-RELATED TRANSCRIPTIONAL REPRESSOR"/>
    <property type="match status" value="1"/>
</dbReference>
<keyword evidence="5" id="KW-0804">Transcription</keyword>
<keyword evidence="2" id="KW-0678">Repressor</keyword>
<dbReference type="InterPro" id="IPR001761">
    <property type="entry name" value="Peripla_BP/Lac1_sug-bd_dom"/>
</dbReference>
<protein>
    <recommendedName>
        <fullName evidence="1">Catabolite control protein A</fullName>
    </recommendedName>
</protein>
<evidence type="ECO:0000256" key="4">
    <source>
        <dbReference type="ARBA" id="ARBA00023125"/>
    </source>
</evidence>
<name>A0A9X2IMP5_9BACI</name>
<dbReference type="InterPro" id="IPR000843">
    <property type="entry name" value="HTH_LacI"/>
</dbReference>
<sequence length="337" mass="37596">MATIYDIAKKANVSAMTVSRVINNSGSIKESTRKKVEEAIKELNYIPNSAARSLVSKKSNLLALLITDVTNPFFTKVARGAEDKAQQMGYQLMLCNTDESVEKESKYIDVLLAAGVDGVLFTPSGEKSKKNLRKLAKHGIPFTLIDRKVQGINCDVVLGDNHEGTRQLLQHLIDLGHEKIAIINAPLDISTAHDRYQAYVNTLKMNGLSVDERLVLKSHYKKENATNNIEYILSLSKKERPTAIFATNNFIAVETIRALREKKLEVPHDMAFVCFDDLDHHATIDPFLTVASQPAYDFGFTGVQFVIERVEGTAPQEFRKIQFQTELVVRKSSGGQL</sequence>
<evidence type="ECO:0000313" key="8">
    <source>
        <dbReference type="Proteomes" id="UP001139179"/>
    </source>
</evidence>
<dbReference type="Proteomes" id="UP001139179">
    <property type="component" value="Unassembled WGS sequence"/>
</dbReference>
<dbReference type="PROSITE" id="PS50932">
    <property type="entry name" value="HTH_LACI_2"/>
    <property type="match status" value="1"/>
</dbReference>
<dbReference type="Gene3D" id="3.40.50.2300">
    <property type="match status" value="2"/>
</dbReference>
<proteinExistence type="predicted"/>